<dbReference type="HOGENOM" id="CLU_2620732_0_0_7"/>
<keyword evidence="1" id="KW-1133">Transmembrane helix</keyword>
<gene>
    <name evidence="2" type="ORF">SMGD1_2843</name>
</gene>
<keyword evidence="1" id="KW-0472">Membrane</keyword>
<sequence>MKDLIQVKNALWGLFIYDAISMPVHWYYKREYIKKDFGKITGYNDALHPHPESFMFRNTYSPDIESAKRLNRPYDILH</sequence>
<keyword evidence="3" id="KW-1185">Reference proteome</keyword>
<evidence type="ECO:0000256" key="1">
    <source>
        <dbReference type="SAM" id="Phobius"/>
    </source>
</evidence>
<proteinExistence type="predicted"/>
<dbReference type="PATRIC" id="fig|929558.5.peg.2833"/>
<comment type="caution">
    <text evidence="2">The sequence shown here is derived from an EMBL/GenBank/DDBJ whole genome shotgun (WGS) entry which is preliminary data.</text>
</comment>
<reference evidence="2 3" key="1">
    <citation type="journal article" date="2012" name="Proc. Natl. Acad. Sci. U.S.A.">
        <title>Genome and physiology of a model Epsilonproteobacterium responsible for sulfide detoxification in marine oxygen depletion zones.</title>
        <authorList>
            <person name="Grote J."/>
            <person name="Schott T."/>
            <person name="Bruckner C.G."/>
            <person name="Glockner F.O."/>
            <person name="Jost G."/>
            <person name="Teeling H."/>
            <person name="Labrenz M."/>
            <person name="Jurgens K."/>
        </authorList>
    </citation>
    <scope>NUCLEOTIDE SEQUENCE [LARGE SCALE GENOMIC DNA]</scope>
    <source>
        <strain evidence="2 3">GD1</strain>
    </source>
</reference>
<evidence type="ECO:0000313" key="3">
    <source>
        <dbReference type="Proteomes" id="UP000006431"/>
    </source>
</evidence>
<keyword evidence="1" id="KW-0812">Transmembrane</keyword>
<dbReference type="OrthoDB" id="5297797at2"/>
<dbReference type="Proteomes" id="UP000006431">
    <property type="component" value="Unassembled WGS sequence"/>
</dbReference>
<organism evidence="2 3">
    <name type="scientific">Sulfurimonas gotlandica (strain DSM 19862 / JCM 16533 / GD1)</name>
    <dbReference type="NCBI Taxonomy" id="929558"/>
    <lineage>
        <taxon>Bacteria</taxon>
        <taxon>Pseudomonadati</taxon>
        <taxon>Campylobacterota</taxon>
        <taxon>Epsilonproteobacteria</taxon>
        <taxon>Campylobacterales</taxon>
        <taxon>Sulfurimonadaceae</taxon>
        <taxon>Sulfurimonas</taxon>
    </lineage>
</organism>
<name>B6BJW4_SULGG</name>
<accession>H1FU59</accession>
<feature type="transmembrane region" description="Helical" evidence="1">
    <location>
        <begin position="12"/>
        <end position="28"/>
    </location>
</feature>
<protein>
    <submittedName>
        <fullName evidence="2">Uncharacterized protein</fullName>
    </submittedName>
</protein>
<dbReference type="EMBL" id="AFRZ01000001">
    <property type="protein sequence ID" value="EHP31365.1"/>
    <property type="molecule type" value="Genomic_DNA"/>
</dbReference>
<dbReference type="STRING" id="929558.SMGD1_2843"/>
<evidence type="ECO:0000313" key="2">
    <source>
        <dbReference type="EMBL" id="EHP31365.1"/>
    </source>
</evidence>
<dbReference type="eggNOG" id="COG1397">
    <property type="taxonomic scope" value="Bacteria"/>
</dbReference>
<accession>B6BJW4</accession>
<dbReference type="RefSeq" id="WP_008337527.1">
    <property type="nucleotide sequence ID" value="NZ_AFRZ01000001.1"/>
</dbReference>
<dbReference type="AlphaFoldDB" id="B6BJW4"/>